<evidence type="ECO:0000259" key="1">
    <source>
        <dbReference type="Pfam" id="PF00149"/>
    </source>
</evidence>
<dbReference type="EMBL" id="JAFNJU010000012">
    <property type="protein sequence ID" value="MBO1266103.1"/>
    <property type="molecule type" value="Genomic_DNA"/>
</dbReference>
<dbReference type="InterPro" id="IPR004843">
    <property type="entry name" value="Calcineurin-like_PHP"/>
</dbReference>
<dbReference type="Gene3D" id="3.60.21.10">
    <property type="match status" value="1"/>
</dbReference>
<evidence type="ECO:0000313" key="2">
    <source>
        <dbReference type="EMBL" id="MBO1266103.1"/>
    </source>
</evidence>
<dbReference type="Proteomes" id="UP000664218">
    <property type="component" value="Unassembled WGS sequence"/>
</dbReference>
<dbReference type="InterPro" id="IPR029052">
    <property type="entry name" value="Metallo-depent_PP-like"/>
</dbReference>
<dbReference type="GO" id="GO:0016787">
    <property type="term" value="F:hydrolase activity"/>
    <property type="evidence" value="ECO:0007669"/>
    <property type="project" value="InterPro"/>
</dbReference>
<reference evidence="2" key="1">
    <citation type="submission" date="2021-03" db="EMBL/GenBank/DDBJ databases">
        <title>Proteiniclasticum marinus sp. nov., isolated from tidal flat sediment.</title>
        <authorList>
            <person name="Namirimu T."/>
            <person name="Yang J.-A."/>
            <person name="Yang S.-H."/>
            <person name="Kim Y.-J."/>
            <person name="Kwon K.K."/>
        </authorList>
    </citation>
    <scope>NUCLEOTIDE SEQUENCE</scope>
    <source>
        <strain evidence="2">SCR006</strain>
    </source>
</reference>
<dbReference type="AlphaFoldDB" id="A0A939HCW5"/>
<dbReference type="SUPFAM" id="SSF56300">
    <property type="entry name" value="Metallo-dependent phosphatases"/>
    <property type="match status" value="1"/>
</dbReference>
<comment type="caution">
    <text evidence="2">The sequence shown here is derived from an EMBL/GenBank/DDBJ whole genome shotgun (WGS) entry which is preliminary data.</text>
</comment>
<gene>
    <name evidence="2" type="ORF">J3A84_13785</name>
</gene>
<sequence length="204" mass="23827">MKKLKQGVYSALGRIYIPEELRGKKDLILHISDTPLAIYPAIRRLIRIMKPKVIIHTGDLADHIKLEFNENLMKEFLSDARKIIRIMEFSSAEEIYLAMGNHDKYAKVKDMVSRSTLIEMGGVVKIEGYDFHLSHYYEDVITDPREYNLYGHNPEKKNHKVRTRWFLNGVSSINVIEGESGKVHELRYPWGTDSYRYRRVKSGL</sequence>
<accession>A0A939HCW5</accession>
<organism evidence="2 3">
    <name type="scientific">Proteiniclasticum aestuarii</name>
    <dbReference type="NCBI Taxonomy" id="2817862"/>
    <lineage>
        <taxon>Bacteria</taxon>
        <taxon>Bacillati</taxon>
        <taxon>Bacillota</taxon>
        <taxon>Clostridia</taxon>
        <taxon>Eubacteriales</taxon>
        <taxon>Clostridiaceae</taxon>
        <taxon>Proteiniclasticum</taxon>
    </lineage>
</organism>
<evidence type="ECO:0000313" key="3">
    <source>
        <dbReference type="Proteomes" id="UP000664218"/>
    </source>
</evidence>
<keyword evidence="3" id="KW-1185">Reference proteome</keyword>
<dbReference type="Pfam" id="PF00149">
    <property type="entry name" value="Metallophos"/>
    <property type="match status" value="1"/>
</dbReference>
<feature type="domain" description="Calcineurin-like phosphoesterase" evidence="1">
    <location>
        <begin position="28"/>
        <end position="152"/>
    </location>
</feature>
<name>A0A939HCW5_9CLOT</name>
<dbReference type="RefSeq" id="WP_207600628.1">
    <property type="nucleotide sequence ID" value="NZ_JAFNJU010000012.1"/>
</dbReference>
<proteinExistence type="predicted"/>
<protein>
    <submittedName>
        <fullName evidence="2">Metallophosphoesterase</fullName>
    </submittedName>
</protein>